<evidence type="ECO:0008006" key="4">
    <source>
        <dbReference type="Google" id="ProtNLM"/>
    </source>
</evidence>
<dbReference type="EMBL" id="JBBXJM010000006">
    <property type="protein sequence ID" value="KAL1406386.1"/>
    <property type="molecule type" value="Genomic_DNA"/>
</dbReference>
<feature type="compositionally biased region" description="Basic and acidic residues" evidence="1">
    <location>
        <begin position="202"/>
        <end position="219"/>
    </location>
</feature>
<feature type="region of interest" description="Disordered" evidence="1">
    <location>
        <begin position="129"/>
        <end position="153"/>
    </location>
</feature>
<reference evidence="2 3" key="1">
    <citation type="submission" date="2023-08" db="EMBL/GenBank/DDBJ databases">
        <title>Annotated Genome Sequence of Vanrija albida AlHP1.</title>
        <authorList>
            <person name="Herzog R."/>
        </authorList>
    </citation>
    <scope>NUCLEOTIDE SEQUENCE [LARGE SCALE GENOMIC DNA]</scope>
    <source>
        <strain evidence="2 3">AlHP1</strain>
    </source>
</reference>
<feature type="compositionally biased region" description="Low complexity" evidence="1">
    <location>
        <begin position="274"/>
        <end position="292"/>
    </location>
</feature>
<evidence type="ECO:0000313" key="3">
    <source>
        <dbReference type="Proteomes" id="UP001565368"/>
    </source>
</evidence>
<evidence type="ECO:0000256" key="1">
    <source>
        <dbReference type="SAM" id="MobiDB-lite"/>
    </source>
</evidence>
<dbReference type="RefSeq" id="XP_069206330.1">
    <property type="nucleotide sequence ID" value="XM_069356489.1"/>
</dbReference>
<evidence type="ECO:0000313" key="2">
    <source>
        <dbReference type="EMBL" id="KAL1406386.1"/>
    </source>
</evidence>
<keyword evidence="3" id="KW-1185">Reference proteome</keyword>
<protein>
    <recommendedName>
        <fullName evidence="4">Borealin N-terminal domain-containing protein</fullName>
    </recommendedName>
</protein>
<comment type="caution">
    <text evidence="2">The sequence shown here is derived from an EMBL/GenBank/DDBJ whole genome shotgun (WGS) entry which is preliminary data.</text>
</comment>
<sequence>MTYLKHAFGVSAPPRLDPDTPPPNPEAGPSSPRRLPEHEFNDRCSRAIRGLHRELDALNDVDDFDELQASQRAYTRHLAELADTLEGGYGKAAGAELIGYLRRVTHGMFFKPVVVACSEHSEDEYYDAVRDPKGKGKAKPVGPAHAAMKPPPRIKFYGESLSPQAGAALLPAGAQSPPKIKFVGRSLSPKSPPRIKFVGDSLKAKLDPRTGEPIDDSWRHTSKRKHGKVEAEPAAEPAPKRQRTPEAAATRRRGRSDAISVHVAPDAVKVETKSLPAPAATSTTAPSLTPAPEVKTEPHSHAASPSSSKRKRQPESDDRPASNLTATRADADAKPVLLAAAEPKPKRQRTPTPEEAAAAEALSWLSSRSPAPHVPHQPAPVGPAPVPALPSQPAPALRRSARRRAPVLAATC</sequence>
<gene>
    <name evidence="2" type="ORF">Q8F55_008085</name>
</gene>
<feature type="compositionally biased region" description="Pro residues" evidence="1">
    <location>
        <begin position="372"/>
        <end position="393"/>
    </location>
</feature>
<organism evidence="2 3">
    <name type="scientific">Vanrija albida</name>
    <dbReference type="NCBI Taxonomy" id="181172"/>
    <lineage>
        <taxon>Eukaryota</taxon>
        <taxon>Fungi</taxon>
        <taxon>Dikarya</taxon>
        <taxon>Basidiomycota</taxon>
        <taxon>Agaricomycotina</taxon>
        <taxon>Tremellomycetes</taxon>
        <taxon>Trichosporonales</taxon>
        <taxon>Trichosporonaceae</taxon>
        <taxon>Vanrija</taxon>
    </lineage>
</organism>
<name>A0ABR3PV97_9TREE</name>
<dbReference type="GeneID" id="95989128"/>
<feature type="region of interest" description="Disordered" evidence="1">
    <location>
        <begin position="1"/>
        <end position="39"/>
    </location>
</feature>
<proteinExistence type="predicted"/>
<accession>A0ABR3PV97</accession>
<dbReference type="Proteomes" id="UP001565368">
    <property type="component" value="Unassembled WGS sequence"/>
</dbReference>
<feature type="region of interest" description="Disordered" evidence="1">
    <location>
        <begin position="202"/>
        <end position="412"/>
    </location>
</feature>